<gene>
    <name evidence="10" type="ORF">RDWZM_003513</name>
</gene>
<dbReference type="Pfam" id="PF00439">
    <property type="entry name" value="Bromodomain"/>
    <property type="match status" value="1"/>
</dbReference>
<evidence type="ECO:0000256" key="5">
    <source>
        <dbReference type="PROSITE-ProRule" id="PRU00035"/>
    </source>
</evidence>
<dbReference type="InterPro" id="IPR002893">
    <property type="entry name" value="Znf_MYND"/>
</dbReference>
<dbReference type="GO" id="GO:0009966">
    <property type="term" value="P:regulation of signal transduction"/>
    <property type="evidence" value="ECO:0007669"/>
    <property type="project" value="TreeGrafter"/>
</dbReference>
<dbReference type="Gene3D" id="2.30.30.140">
    <property type="match status" value="1"/>
</dbReference>
<dbReference type="GO" id="GO:0034243">
    <property type="term" value="P:regulation of transcription elongation by RNA polymerase II"/>
    <property type="evidence" value="ECO:0007669"/>
    <property type="project" value="InterPro"/>
</dbReference>
<protein>
    <submittedName>
        <fullName evidence="10">Uncharacterized protein</fullName>
    </submittedName>
</protein>
<evidence type="ECO:0000256" key="7">
    <source>
        <dbReference type="SAM" id="Coils"/>
    </source>
</evidence>
<feature type="domain" description="MYND-type" evidence="9">
    <location>
        <begin position="472"/>
        <end position="507"/>
    </location>
</feature>
<dbReference type="InterPro" id="IPR001487">
    <property type="entry name" value="Bromodomain"/>
</dbReference>
<dbReference type="GO" id="GO:0003714">
    <property type="term" value="F:transcription corepressor activity"/>
    <property type="evidence" value="ECO:0007669"/>
    <property type="project" value="InterPro"/>
</dbReference>
<sequence length="523" mass="60070">MGKSMDIFCWLCEGSINGKFDHQCVKCGRAHHYQCQWKVMAKKWPKPWYRSQFVDLSGNTFCLPCQHMQKSAICEPTLKNSTNSAIIIAVEKLMKMDTDNFFRGPINWNVEVSIDLVNPIDLYSIKIKANSNLYESADEFLYDIRMIHHNAIIILGKNDQLTKTIEEICHQAFDDYCGITYCVGCYIKASMDPNFYKSDDFLQPCIPAHGLVWAQKSGDSPDYPAKIIKYYPEKYCPEKKMVLKNIIDVCFFGSREIFTELKIDMCFLLSKQRPNSSIISKEFAFQLSSDVKKHTSLLENLKANQPDAVTQIFYSDETELDITKMYLPNNLKKQDMSKIVPSSEIGEITDNTSNKRIRTLTNESKIKELEEEVSALKSKLEIANRKIKELKKGRKSEAKRESIYALCDNTKKIDEQENIASSEPKNAAKKADEQVNIAKSNLQNNLTDANNKIESLENILNNKKKVKQDLCCRVCLKLSGLLHCCGSIYYCSVDCQKKHLLVHYKSCTKLKEMIDRDSKKRKL</sequence>
<feature type="coiled-coil region" evidence="7">
    <location>
        <begin position="366"/>
        <end position="400"/>
    </location>
</feature>
<name>A0A9Q0MH20_BLOTA</name>
<keyword evidence="3" id="KW-0862">Zinc</keyword>
<organism evidence="10 11">
    <name type="scientific">Blomia tropicalis</name>
    <name type="common">Mite</name>
    <dbReference type="NCBI Taxonomy" id="40697"/>
    <lineage>
        <taxon>Eukaryota</taxon>
        <taxon>Metazoa</taxon>
        <taxon>Ecdysozoa</taxon>
        <taxon>Arthropoda</taxon>
        <taxon>Chelicerata</taxon>
        <taxon>Arachnida</taxon>
        <taxon>Acari</taxon>
        <taxon>Acariformes</taxon>
        <taxon>Sarcoptiformes</taxon>
        <taxon>Astigmata</taxon>
        <taxon>Glycyphagoidea</taxon>
        <taxon>Echimyopodidae</taxon>
        <taxon>Blomia</taxon>
    </lineage>
</organism>
<reference evidence="10" key="1">
    <citation type="submission" date="2022-12" db="EMBL/GenBank/DDBJ databases">
        <title>Genome assemblies of Blomia tropicalis.</title>
        <authorList>
            <person name="Cui Y."/>
        </authorList>
    </citation>
    <scope>NUCLEOTIDE SEQUENCE</scope>
    <source>
        <tissue evidence="10">Adult mites</tissue>
    </source>
</reference>
<evidence type="ECO:0000256" key="1">
    <source>
        <dbReference type="ARBA" id="ARBA00022723"/>
    </source>
</evidence>
<evidence type="ECO:0000256" key="6">
    <source>
        <dbReference type="PROSITE-ProRule" id="PRU00134"/>
    </source>
</evidence>
<evidence type="ECO:0000259" key="8">
    <source>
        <dbReference type="PROSITE" id="PS50014"/>
    </source>
</evidence>
<keyword evidence="7" id="KW-0175">Coiled coil</keyword>
<dbReference type="Proteomes" id="UP001142055">
    <property type="component" value="Chromosome 1"/>
</dbReference>
<dbReference type="AlphaFoldDB" id="A0A9Q0MH20"/>
<keyword evidence="11" id="KW-1185">Reference proteome</keyword>
<evidence type="ECO:0000313" key="11">
    <source>
        <dbReference type="Proteomes" id="UP001142055"/>
    </source>
</evidence>
<evidence type="ECO:0000256" key="2">
    <source>
        <dbReference type="ARBA" id="ARBA00022771"/>
    </source>
</evidence>
<dbReference type="GO" id="GO:0005634">
    <property type="term" value="C:nucleus"/>
    <property type="evidence" value="ECO:0007669"/>
    <property type="project" value="TreeGrafter"/>
</dbReference>
<dbReference type="InterPro" id="IPR036427">
    <property type="entry name" value="Bromodomain-like_sf"/>
</dbReference>
<dbReference type="InterPro" id="IPR047269">
    <property type="entry name" value="ZMY11"/>
</dbReference>
<comment type="caution">
    <text evidence="10">The sequence shown here is derived from an EMBL/GenBank/DDBJ whole genome shotgun (WGS) entry which is preliminary data.</text>
</comment>
<dbReference type="SUPFAM" id="SSF47370">
    <property type="entry name" value="Bromodomain"/>
    <property type="match status" value="1"/>
</dbReference>
<dbReference type="PANTHER" id="PTHR46379">
    <property type="entry name" value="ZINC FINGER MYND DOMAIN-CONTAINING"/>
    <property type="match status" value="1"/>
</dbReference>
<dbReference type="EMBL" id="JAPWDV010000001">
    <property type="protein sequence ID" value="KAJ6224968.1"/>
    <property type="molecule type" value="Genomic_DNA"/>
</dbReference>
<dbReference type="GO" id="GO:0008270">
    <property type="term" value="F:zinc ion binding"/>
    <property type="evidence" value="ECO:0007669"/>
    <property type="project" value="UniProtKB-KW"/>
</dbReference>
<dbReference type="Pfam" id="PF24324">
    <property type="entry name" value="MYND_ZMYND11_ZMYD8"/>
    <property type="match status" value="1"/>
</dbReference>
<dbReference type="PROSITE" id="PS50014">
    <property type="entry name" value="BROMODOMAIN_2"/>
    <property type="match status" value="1"/>
</dbReference>
<feature type="coiled-coil region" evidence="7">
    <location>
        <begin position="439"/>
        <end position="466"/>
    </location>
</feature>
<keyword evidence="4 5" id="KW-0103">Bromodomain</keyword>
<proteinExistence type="predicted"/>
<dbReference type="SUPFAM" id="SSF144232">
    <property type="entry name" value="HIT/MYND zinc finger-like"/>
    <property type="match status" value="1"/>
</dbReference>
<feature type="domain" description="Bromo" evidence="8">
    <location>
        <begin position="116"/>
        <end position="162"/>
    </location>
</feature>
<keyword evidence="2 6" id="KW-0863">Zinc-finger</keyword>
<evidence type="ECO:0000256" key="4">
    <source>
        <dbReference type="ARBA" id="ARBA00023117"/>
    </source>
</evidence>
<dbReference type="InterPro" id="IPR057053">
    <property type="entry name" value="MYND_ZMYND11_ZMYD8"/>
</dbReference>
<dbReference type="PANTHER" id="PTHR46379:SF1">
    <property type="entry name" value="ZINC FINGER MYND DOMAIN-CONTAINING PROTEIN 11"/>
    <property type="match status" value="1"/>
</dbReference>
<evidence type="ECO:0000256" key="3">
    <source>
        <dbReference type="ARBA" id="ARBA00022833"/>
    </source>
</evidence>
<keyword evidence="1" id="KW-0479">Metal-binding</keyword>
<accession>A0A9Q0MH20</accession>
<dbReference type="PROSITE" id="PS50865">
    <property type="entry name" value="ZF_MYND_2"/>
    <property type="match status" value="1"/>
</dbReference>
<evidence type="ECO:0000259" key="9">
    <source>
        <dbReference type="PROSITE" id="PS50865"/>
    </source>
</evidence>
<evidence type="ECO:0000313" key="10">
    <source>
        <dbReference type="EMBL" id="KAJ6224968.1"/>
    </source>
</evidence>
<dbReference type="Gene3D" id="1.20.920.10">
    <property type="entry name" value="Bromodomain-like"/>
    <property type="match status" value="1"/>
</dbReference>